<dbReference type="PROSITE" id="PS00571">
    <property type="entry name" value="AMIDASES"/>
    <property type="match status" value="1"/>
</dbReference>
<evidence type="ECO:0000313" key="11">
    <source>
        <dbReference type="EMBL" id="GAA3740678.1"/>
    </source>
</evidence>
<dbReference type="PANTHER" id="PTHR11895">
    <property type="entry name" value="TRANSAMIDASE"/>
    <property type="match status" value="1"/>
</dbReference>
<gene>
    <name evidence="8 11" type="primary">gatA</name>
    <name evidence="11" type="ORF">GCM10022239_15510</name>
</gene>
<dbReference type="InterPro" id="IPR020556">
    <property type="entry name" value="Amidase_CS"/>
</dbReference>
<comment type="function">
    <text evidence="6 8">Allows the formation of correctly charged Gln-tRNA(Gln) through the transamidation of misacylated Glu-tRNA(Gln) in organisms which lack glutaminyl-tRNA synthetase. The reaction takes place in the presence of glutamine and ATP through an activated gamma-phospho-Glu-tRNA(Gln).</text>
</comment>
<dbReference type="RefSeq" id="WP_344755411.1">
    <property type="nucleotide sequence ID" value="NZ_BAABAE010000003.1"/>
</dbReference>
<feature type="active site" description="Acyl-ester intermediate" evidence="8">
    <location>
        <position position="178"/>
    </location>
</feature>
<sequence length="568" mass="58168">MSELITLSAAALAERLQSGEVSSVEATQAHLDRIAEVDGDIRAFLHVSADALKIAAEVDGARRLGAKLSPLAGVPVAIKDVLCTQDMPSTAGSRILEGWIPPYDATVVSRLRKARLVPLGKTNMDEFAMGSSTEHSAFGPTHNPWDLERIPGGSGGGSAAAVAAFEAPLALGSDTGGSIRQPASVTGTVGMKPTYGGVSRYGAIALASSLDQVGPVTRTVLDAALLHDVIGGHDPHDSTSLADAWPSFADAARAGAASGSLKGVRVGVVKELGGEGFQAGVSARFAEALEVMAAAGAEIVEVSAPSFSYAIAAYYLILPAEASSNLAKFDSVRFGLRVNPTGGGTVEEVMAATREAGFGPEVKRRIILGTYALSAGYYDAYYGSAQKVRTLIQRDFDAAFEKVDVLVSPAAPTTAFRLGEKLEDPLAMYLNDVTTIPANLAGVPGMGLPMGLAPEDGLPTGIQLMAPAREDARIYTVGATLEALLEQSWGHTLMSQAPKLRSSPVEPRASQVGPRASQVGPRTSPVGSASSPVGSASSPVGSASSPVGSASSPVEPAETPAAPEGGSR</sequence>
<dbReference type="HAMAP" id="MF_00120">
    <property type="entry name" value="GatA"/>
    <property type="match status" value="1"/>
</dbReference>
<protein>
    <recommendedName>
        <fullName evidence="8">Glutamyl-tRNA(Gln) amidotransferase subunit A</fullName>
        <shortName evidence="8">Glu-ADT subunit A</shortName>
        <ecNumber evidence="8">6.3.5.7</ecNumber>
    </recommendedName>
</protein>
<evidence type="ECO:0000256" key="6">
    <source>
        <dbReference type="ARBA" id="ARBA00025295"/>
    </source>
</evidence>
<dbReference type="InterPro" id="IPR023631">
    <property type="entry name" value="Amidase_dom"/>
</dbReference>
<keyword evidence="4 8" id="KW-0067">ATP-binding</keyword>
<evidence type="ECO:0000256" key="8">
    <source>
        <dbReference type="HAMAP-Rule" id="MF_00120"/>
    </source>
</evidence>
<evidence type="ECO:0000256" key="3">
    <source>
        <dbReference type="ARBA" id="ARBA00022741"/>
    </source>
</evidence>
<feature type="active site" description="Charge relay system" evidence="8">
    <location>
        <position position="154"/>
    </location>
</feature>
<keyword evidence="12" id="KW-1185">Reference proteome</keyword>
<comment type="subunit">
    <text evidence="8">Heterotrimer of A, B and C subunits.</text>
</comment>
<evidence type="ECO:0000256" key="4">
    <source>
        <dbReference type="ARBA" id="ARBA00022840"/>
    </source>
</evidence>
<dbReference type="InterPro" id="IPR036928">
    <property type="entry name" value="AS_sf"/>
</dbReference>
<dbReference type="SUPFAM" id="SSF75304">
    <property type="entry name" value="Amidase signature (AS) enzymes"/>
    <property type="match status" value="1"/>
</dbReference>
<keyword evidence="2 8" id="KW-0436">Ligase</keyword>
<evidence type="ECO:0000256" key="1">
    <source>
        <dbReference type="ARBA" id="ARBA00008069"/>
    </source>
</evidence>
<dbReference type="PANTHER" id="PTHR11895:SF151">
    <property type="entry name" value="GLUTAMYL-TRNA(GLN) AMIDOTRANSFERASE SUBUNIT A"/>
    <property type="match status" value="1"/>
</dbReference>
<dbReference type="InterPro" id="IPR000120">
    <property type="entry name" value="Amidase"/>
</dbReference>
<name>A0ABP7FIE7_9MICO</name>
<dbReference type="EMBL" id="BAABAE010000003">
    <property type="protein sequence ID" value="GAA3740678.1"/>
    <property type="molecule type" value="Genomic_DNA"/>
</dbReference>
<organism evidence="11 12">
    <name type="scientific">Leifsonella bigeumensis</name>
    <dbReference type="NCBI Taxonomy" id="433643"/>
    <lineage>
        <taxon>Bacteria</taxon>
        <taxon>Bacillati</taxon>
        <taxon>Actinomycetota</taxon>
        <taxon>Actinomycetes</taxon>
        <taxon>Micrococcales</taxon>
        <taxon>Microbacteriaceae</taxon>
        <taxon>Leifsonella</taxon>
    </lineage>
</organism>
<evidence type="ECO:0000256" key="7">
    <source>
        <dbReference type="ARBA" id="ARBA00047407"/>
    </source>
</evidence>
<dbReference type="Proteomes" id="UP001501004">
    <property type="component" value="Unassembled WGS sequence"/>
</dbReference>
<feature type="compositionally biased region" description="Low complexity" evidence="9">
    <location>
        <begin position="524"/>
        <end position="568"/>
    </location>
</feature>
<dbReference type="InterPro" id="IPR004412">
    <property type="entry name" value="GatA"/>
</dbReference>
<feature type="domain" description="Amidase" evidence="10">
    <location>
        <begin position="25"/>
        <end position="474"/>
    </location>
</feature>
<evidence type="ECO:0000256" key="5">
    <source>
        <dbReference type="ARBA" id="ARBA00022917"/>
    </source>
</evidence>
<evidence type="ECO:0000256" key="9">
    <source>
        <dbReference type="SAM" id="MobiDB-lite"/>
    </source>
</evidence>
<comment type="catalytic activity">
    <reaction evidence="7 8">
        <text>L-glutamyl-tRNA(Gln) + L-glutamine + ATP + H2O = L-glutaminyl-tRNA(Gln) + L-glutamate + ADP + phosphate + H(+)</text>
        <dbReference type="Rhea" id="RHEA:17521"/>
        <dbReference type="Rhea" id="RHEA-COMP:9681"/>
        <dbReference type="Rhea" id="RHEA-COMP:9684"/>
        <dbReference type="ChEBI" id="CHEBI:15377"/>
        <dbReference type="ChEBI" id="CHEBI:15378"/>
        <dbReference type="ChEBI" id="CHEBI:29985"/>
        <dbReference type="ChEBI" id="CHEBI:30616"/>
        <dbReference type="ChEBI" id="CHEBI:43474"/>
        <dbReference type="ChEBI" id="CHEBI:58359"/>
        <dbReference type="ChEBI" id="CHEBI:78520"/>
        <dbReference type="ChEBI" id="CHEBI:78521"/>
        <dbReference type="ChEBI" id="CHEBI:456216"/>
        <dbReference type="EC" id="6.3.5.7"/>
    </reaction>
</comment>
<evidence type="ECO:0000259" key="10">
    <source>
        <dbReference type="Pfam" id="PF01425"/>
    </source>
</evidence>
<keyword evidence="5 8" id="KW-0648">Protein biosynthesis</keyword>
<dbReference type="Pfam" id="PF01425">
    <property type="entry name" value="Amidase"/>
    <property type="match status" value="1"/>
</dbReference>
<proteinExistence type="inferred from homology"/>
<evidence type="ECO:0000256" key="2">
    <source>
        <dbReference type="ARBA" id="ARBA00022598"/>
    </source>
</evidence>
<comment type="caution">
    <text evidence="11">The sequence shown here is derived from an EMBL/GenBank/DDBJ whole genome shotgun (WGS) entry which is preliminary data.</text>
</comment>
<dbReference type="NCBIfam" id="TIGR00132">
    <property type="entry name" value="gatA"/>
    <property type="match status" value="1"/>
</dbReference>
<reference evidence="12" key="1">
    <citation type="journal article" date="2019" name="Int. J. Syst. Evol. Microbiol.">
        <title>The Global Catalogue of Microorganisms (GCM) 10K type strain sequencing project: providing services to taxonomists for standard genome sequencing and annotation.</title>
        <authorList>
            <consortium name="The Broad Institute Genomics Platform"/>
            <consortium name="The Broad Institute Genome Sequencing Center for Infectious Disease"/>
            <person name="Wu L."/>
            <person name="Ma J."/>
        </authorList>
    </citation>
    <scope>NUCLEOTIDE SEQUENCE [LARGE SCALE GENOMIC DNA]</scope>
    <source>
        <strain evidence="12">JCM 16949</strain>
    </source>
</reference>
<evidence type="ECO:0000313" key="12">
    <source>
        <dbReference type="Proteomes" id="UP001501004"/>
    </source>
</evidence>
<dbReference type="Gene3D" id="3.90.1300.10">
    <property type="entry name" value="Amidase signature (AS) domain"/>
    <property type="match status" value="1"/>
</dbReference>
<keyword evidence="3 8" id="KW-0547">Nucleotide-binding</keyword>
<feature type="region of interest" description="Disordered" evidence="9">
    <location>
        <begin position="496"/>
        <end position="568"/>
    </location>
</feature>
<feature type="active site" description="Charge relay system" evidence="8">
    <location>
        <position position="79"/>
    </location>
</feature>
<accession>A0ABP7FIE7</accession>
<dbReference type="EC" id="6.3.5.7" evidence="8"/>
<comment type="similarity">
    <text evidence="1 8">Belongs to the amidase family. GatA subfamily.</text>
</comment>